<evidence type="ECO:0000313" key="3">
    <source>
        <dbReference type="Proteomes" id="UP000037247"/>
    </source>
</evidence>
<organism evidence="2 3">
    <name type="scientific">Gordonia jacobaea</name>
    <dbReference type="NCBI Taxonomy" id="122202"/>
    <lineage>
        <taxon>Bacteria</taxon>
        <taxon>Bacillati</taxon>
        <taxon>Actinomycetota</taxon>
        <taxon>Actinomycetes</taxon>
        <taxon>Mycobacteriales</taxon>
        <taxon>Gordoniaceae</taxon>
        <taxon>Gordonia</taxon>
    </lineage>
</organism>
<accession>A0ABR5I8H7</accession>
<dbReference type="EMBL" id="LDTZ01000021">
    <property type="protein sequence ID" value="KNA89907.1"/>
    <property type="molecule type" value="Genomic_DNA"/>
</dbReference>
<keyword evidence="3" id="KW-1185">Reference proteome</keyword>
<gene>
    <name evidence="2" type="ORF">ABW18_17915</name>
</gene>
<dbReference type="Pfam" id="PF13449">
    <property type="entry name" value="Phytase-like"/>
    <property type="match status" value="1"/>
</dbReference>
<proteinExistence type="predicted"/>
<protein>
    <recommendedName>
        <fullName evidence="1">Phytase-like domain-containing protein</fullName>
    </recommendedName>
</protein>
<evidence type="ECO:0000313" key="2">
    <source>
        <dbReference type="EMBL" id="KNA89907.1"/>
    </source>
</evidence>
<name>A0ABR5I8H7_9ACTN</name>
<evidence type="ECO:0000259" key="1">
    <source>
        <dbReference type="Pfam" id="PF13449"/>
    </source>
</evidence>
<comment type="caution">
    <text evidence="2">The sequence shown here is derived from an EMBL/GenBank/DDBJ whole genome shotgun (WGS) entry which is preliminary data.</text>
</comment>
<sequence>MSLRSWGATVVSALLGTSVLLGISGMSAGTAHSATPIIARYTDTAYVSGVPTFGAISGIDRIGANRFAMISTDVGRGGPARFFTSQFSYTSGAAGFTSNPGIDGGGVLLGPGNIPPLPGSAQYEGIRATSGGYVVVSGGDHQFVRLQSAGPVATYIRDLGLPAAWRPSKKSGLAGQRGLTGVAVGPRGQISVITAGGLRQDPATSARLLTFGKTNSEFVYRTDPGKSAADVLAVNNTDFLVLERGKGRSTAIYWATTRGADQVGGRANLSGAEKPMPKQSIFNTDGTPRLSTGNVSSMAWGNWQPDLPWQDFRTRTLFVVTNNAFAGPTRVHSFEVQLPR</sequence>
<dbReference type="RefSeq" id="WP_049700357.1">
    <property type="nucleotide sequence ID" value="NZ_JAQDQF010000007.1"/>
</dbReference>
<reference evidence="2 3" key="1">
    <citation type="submission" date="2015-05" db="EMBL/GenBank/DDBJ databases">
        <title>Draft genome sequence of the bacterium Gordonia jacobaea a new member of the Gordonia genus.</title>
        <authorList>
            <person name="Jimenez-Galisteo G."/>
            <person name="Dominguez A."/>
            <person name="Munoz E."/>
            <person name="Vinas M."/>
        </authorList>
    </citation>
    <scope>NUCLEOTIDE SEQUENCE [LARGE SCALE GENOMIC DNA]</scope>
    <source>
        <strain evidence="3">mv1</strain>
    </source>
</reference>
<feature type="domain" description="Phytase-like" evidence="1">
    <location>
        <begin position="52"/>
        <end position="304"/>
    </location>
</feature>
<dbReference type="InterPro" id="IPR027372">
    <property type="entry name" value="Phytase-like_dom"/>
</dbReference>
<dbReference type="Proteomes" id="UP000037247">
    <property type="component" value="Unassembled WGS sequence"/>
</dbReference>